<dbReference type="InterPro" id="IPR011009">
    <property type="entry name" value="Kinase-like_dom_sf"/>
</dbReference>
<dbReference type="SMART" id="SM00219">
    <property type="entry name" value="TyrKc"/>
    <property type="match status" value="1"/>
</dbReference>
<evidence type="ECO:0000313" key="21">
    <source>
        <dbReference type="Proteomes" id="UP001367676"/>
    </source>
</evidence>
<dbReference type="SMART" id="SM00060">
    <property type="entry name" value="FN3"/>
    <property type="match status" value="7"/>
</dbReference>
<dbReference type="InterPro" id="IPR017441">
    <property type="entry name" value="Protein_kinase_ATP_BS"/>
</dbReference>
<dbReference type="InterPro" id="IPR000719">
    <property type="entry name" value="Prot_kinase_dom"/>
</dbReference>
<keyword evidence="13" id="KW-0325">Glycoprotein</keyword>
<organism evidence="20 21">
    <name type="scientific">Parthenolecanium corni</name>
    <dbReference type="NCBI Taxonomy" id="536013"/>
    <lineage>
        <taxon>Eukaryota</taxon>
        <taxon>Metazoa</taxon>
        <taxon>Ecdysozoa</taxon>
        <taxon>Arthropoda</taxon>
        <taxon>Hexapoda</taxon>
        <taxon>Insecta</taxon>
        <taxon>Pterygota</taxon>
        <taxon>Neoptera</taxon>
        <taxon>Paraneoptera</taxon>
        <taxon>Hemiptera</taxon>
        <taxon>Sternorrhyncha</taxon>
        <taxon>Coccoidea</taxon>
        <taxon>Coccidae</taxon>
        <taxon>Parthenolecanium</taxon>
    </lineage>
</organism>
<dbReference type="SUPFAM" id="SSF63825">
    <property type="entry name" value="YWTD domain"/>
    <property type="match status" value="3"/>
</dbReference>
<name>A0AAN9TE56_9HEMI</name>
<comment type="caution">
    <text evidence="20">The sequence shown here is derived from an EMBL/GenBank/DDBJ whole genome shotgun (WGS) entry which is preliminary data.</text>
</comment>
<keyword evidence="3" id="KW-0808">Transferase</keyword>
<keyword evidence="11" id="KW-0829">Tyrosine-protein kinase</keyword>
<dbReference type="EC" id="2.7.10.1" evidence="16"/>
<keyword evidence="9 17" id="KW-1133">Transmembrane helix</keyword>
<evidence type="ECO:0000256" key="14">
    <source>
        <dbReference type="ARBA" id="ARBA00051243"/>
    </source>
</evidence>
<keyword evidence="5" id="KW-0677">Repeat</keyword>
<feature type="domain" description="Fibronectin type-III" evidence="19">
    <location>
        <begin position="1034"/>
        <end position="1144"/>
    </location>
</feature>
<keyword evidence="8 15" id="KW-0067">ATP-binding</keyword>
<dbReference type="GO" id="GO:0005524">
    <property type="term" value="F:ATP binding"/>
    <property type="evidence" value="ECO:0007669"/>
    <property type="project" value="UniProtKB-UniRule"/>
</dbReference>
<dbReference type="PROSITE" id="PS00239">
    <property type="entry name" value="RECEPTOR_TYR_KIN_II"/>
    <property type="match status" value="1"/>
</dbReference>
<feature type="domain" description="Fibronectin type-III" evidence="19">
    <location>
        <begin position="184"/>
        <end position="277"/>
    </location>
</feature>
<dbReference type="GO" id="GO:0032006">
    <property type="term" value="P:regulation of TOR signaling"/>
    <property type="evidence" value="ECO:0007669"/>
    <property type="project" value="TreeGrafter"/>
</dbReference>
<dbReference type="PANTHER" id="PTHR24416">
    <property type="entry name" value="TYROSINE-PROTEIN KINASE RECEPTOR"/>
    <property type="match status" value="1"/>
</dbReference>
<dbReference type="InterPro" id="IPR036116">
    <property type="entry name" value="FN3_sf"/>
</dbReference>
<protein>
    <recommendedName>
        <fullName evidence="16">Tyrosine-protein kinase receptor</fullName>
        <ecNumber evidence="16">2.7.10.1</ecNumber>
    </recommendedName>
</protein>
<dbReference type="PROSITE" id="PS00109">
    <property type="entry name" value="PROTEIN_KINASE_TYR"/>
    <property type="match status" value="1"/>
</dbReference>
<keyword evidence="6 15" id="KW-0547">Nucleotide-binding</keyword>
<keyword evidence="12 16" id="KW-0675">Receptor</keyword>
<dbReference type="SUPFAM" id="SSF49265">
    <property type="entry name" value="Fibronectin type III"/>
    <property type="match status" value="5"/>
</dbReference>
<evidence type="ECO:0000256" key="8">
    <source>
        <dbReference type="ARBA" id="ARBA00022840"/>
    </source>
</evidence>
<keyword evidence="21" id="KW-1185">Reference proteome</keyword>
<evidence type="ECO:0000259" key="18">
    <source>
        <dbReference type="PROSITE" id="PS50011"/>
    </source>
</evidence>
<dbReference type="CDD" id="cd00063">
    <property type="entry name" value="FN3"/>
    <property type="match status" value="6"/>
</dbReference>
<feature type="domain" description="Protein kinase" evidence="18">
    <location>
        <begin position="1970"/>
        <end position="2241"/>
    </location>
</feature>
<evidence type="ECO:0000256" key="11">
    <source>
        <dbReference type="ARBA" id="ARBA00023137"/>
    </source>
</evidence>
<evidence type="ECO:0000256" key="12">
    <source>
        <dbReference type="ARBA" id="ARBA00023170"/>
    </source>
</evidence>
<dbReference type="Pfam" id="PF00041">
    <property type="entry name" value="fn3"/>
    <property type="match status" value="4"/>
</dbReference>
<reference evidence="20 21" key="1">
    <citation type="submission" date="2024-03" db="EMBL/GenBank/DDBJ databases">
        <title>Adaptation during the transition from Ophiocordyceps entomopathogen to insect associate is accompanied by gene loss and intensified selection.</title>
        <authorList>
            <person name="Ward C.M."/>
            <person name="Onetto C.A."/>
            <person name="Borneman A.R."/>
        </authorList>
    </citation>
    <scope>NUCLEOTIDE SEQUENCE [LARGE SCALE GENOMIC DNA]</scope>
    <source>
        <strain evidence="20">AWRI1</strain>
        <tissue evidence="20">Single Adult Female</tissue>
    </source>
</reference>
<evidence type="ECO:0000313" key="20">
    <source>
        <dbReference type="EMBL" id="KAK7582453.1"/>
    </source>
</evidence>
<keyword evidence="2 16" id="KW-0597">Phosphoprotein</keyword>
<keyword evidence="4 16" id="KW-0812">Transmembrane</keyword>
<dbReference type="EMBL" id="JBBCAQ010000033">
    <property type="protein sequence ID" value="KAK7582453.1"/>
    <property type="molecule type" value="Genomic_DNA"/>
</dbReference>
<dbReference type="InterPro" id="IPR003961">
    <property type="entry name" value="FN3_dom"/>
</dbReference>
<dbReference type="Gene3D" id="2.120.10.30">
    <property type="entry name" value="TolB, C-terminal domain"/>
    <property type="match status" value="3"/>
</dbReference>
<comment type="similarity">
    <text evidence="16">Belongs to the protein kinase superfamily. Tyr protein kinase family. Insulin receptor subfamily.</text>
</comment>
<evidence type="ECO:0000256" key="13">
    <source>
        <dbReference type="ARBA" id="ARBA00023180"/>
    </source>
</evidence>
<dbReference type="InterPro" id="IPR008266">
    <property type="entry name" value="Tyr_kinase_AS"/>
</dbReference>
<dbReference type="PROSITE" id="PS00107">
    <property type="entry name" value="PROTEIN_KINASE_ATP"/>
    <property type="match status" value="1"/>
</dbReference>
<dbReference type="FunFam" id="1.10.510.10:FF:000341">
    <property type="entry name" value="Tyrosine-protein kinase receptor"/>
    <property type="match status" value="1"/>
</dbReference>
<dbReference type="PROSITE" id="PS50011">
    <property type="entry name" value="PROTEIN_KINASE_DOM"/>
    <property type="match status" value="1"/>
</dbReference>
<dbReference type="InterPro" id="IPR001245">
    <property type="entry name" value="Ser-Thr/Tyr_kinase_cat_dom"/>
</dbReference>
<feature type="binding site" evidence="15">
    <location>
        <position position="2004"/>
    </location>
    <ligand>
        <name>ATP</name>
        <dbReference type="ChEBI" id="CHEBI:30616"/>
    </ligand>
</feature>
<evidence type="ECO:0000256" key="15">
    <source>
        <dbReference type="PROSITE-ProRule" id="PRU10141"/>
    </source>
</evidence>
<dbReference type="Proteomes" id="UP001367676">
    <property type="component" value="Unassembled WGS sequence"/>
</dbReference>
<keyword evidence="10 17" id="KW-0472">Membrane</keyword>
<evidence type="ECO:0000256" key="2">
    <source>
        <dbReference type="ARBA" id="ARBA00022553"/>
    </source>
</evidence>
<feature type="transmembrane region" description="Helical" evidence="17">
    <location>
        <begin position="1877"/>
        <end position="1900"/>
    </location>
</feature>
<dbReference type="SMART" id="SM00135">
    <property type="entry name" value="LY"/>
    <property type="match status" value="7"/>
</dbReference>
<dbReference type="GO" id="GO:0043235">
    <property type="term" value="C:receptor complex"/>
    <property type="evidence" value="ECO:0007669"/>
    <property type="project" value="TreeGrafter"/>
</dbReference>
<dbReference type="SUPFAM" id="SSF56112">
    <property type="entry name" value="Protein kinase-like (PK-like)"/>
    <property type="match status" value="1"/>
</dbReference>
<dbReference type="Gene3D" id="3.30.200.20">
    <property type="entry name" value="Phosphorylase Kinase, domain 1"/>
    <property type="match status" value="1"/>
</dbReference>
<dbReference type="InterPro" id="IPR020635">
    <property type="entry name" value="Tyr_kinase_cat_dom"/>
</dbReference>
<gene>
    <name evidence="20" type="ORF">V9T40_013898</name>
</gene>
<dbReference type="Gene3D" id="1.10.510.10">
    <property type="entry name" value="Transferase(Phosphotransferase) domain 1"/>
    <property type="match status" value="1"/>
</dbReference>
<dbReference type="InterPro" id="IPR002011">
    <property type="entry name" value="Tyr_kinase_rcpt_2_CS"/>
</dbReference>
<evidence type="ECO:0000256" key="1">
    <source>
        <dbReference type="ARBA" id="ARBA00004167"/>
    </source>
</evidence>
<comment type="subcellular location">
    <subcellularLocation>
        <location evidence="1">Membrane</location>
        <topology evidence="1">Single-pass membrane protein</topology>
    </subcellularLocation>
</comment>
<evidence type="ECO:0000256" key="16">
    <source>
        <dbReference type="RuleBase" id="RU000312"/>
    </source>
</evidence>
<evidence type="ECO:0000256" key="9">
    <source>
        <dbReference type="ARBA" id="ARBA00022989"/>
    </source>
</evidence>
<feature type="domain" description="Fibronectin type-III" evidence="19">
    <location>
        <begin position="1768"/>
        <end position="1873"/>
    </location>
</feature>
<dbReference type="PROSITE" id="PS50853">
    <property type="entry name" value="FN3"/>
    <property type="match status" value="6"/>
</dbReference>
<dbReference type="InterPro" id="IPR050122">
    <property type="entry name" value="RTK"/>
</dbReference>
<keyword evidence="7" id="KW-0418">Kinase</keyword>
<evidence type="ECO:0000256" key="7">
    <source>
        <dbReference type="ARBA" id="ARBA00022777"/>
    </source>
</evidence>
<feature type="domain" description="Fibronectin type-III" evidence="19">
    <location>
        <begin position="1571"/>
        <end position="1674"/>
    </location>
</feature>
<evidence type="ECO:0000256" key="3">
    <source>
        <dbReference type="ARBA" id="ARBA00022679"/>
    </source>
</evidence>
<dbReference type="InterPro" id="IPR011042">
    <property type="entry name" value="6-blade_b-propeller_TolB-like"/>
</dbReference>
<evidence type="ECO:0000256" key="17">
    <source>
        <dbReference type="SAM" id="Phobius"/>
    </source>
</evidence>
<dbReference type="InterPro" id="IPR013783">
    <property type="entry name" value="Ig-like_fold"/>
</dbReference>
<dbReference type="Pfam" id="PF07714">
    <property type="entry name" value="PK_Tyr_Ser-Thr"/>
    <property type="match status" value="1"/>
</dbReference>
<feature type="domain" description="Fibronectin type-III" evidence="19">
    <location>
        <begin position="563"/>
        <end position="662"/>
    </location>
</feature>
<evidence type="ECO:0000256" key="4">
    <source>
        <dbReference type="ARBA" id="ARBA00022692"/>
    </source>
</evidence>
<dbReference type="GO" id="GO:0004714">
    <property type="term" value="F:transmembrane receptor protein tyrosine kinase activity"/>
    <property type="evidence" value="ECO:0007669"/>
    <property type="project" value="UniProtKB-EC"/>
</dbReference>
<sequence length="2269" mass="257705">MINSDGQFESSASRILVTFAPIEELNCVKGCHFLTTALETDCETLCNVPPNAVNSSNLFCFIGCKQSLMMYFESIESEISNIKAPSLVEHTLSSTSLTLEWDEPYLVNETHMLQCCQIDLSNEWQFCQNQMWVSSSIVSVQTLQPYTKYQFRVALRLTPGDWYEIFSEPSSIIATSPGGLPTSPPRILTATPVSSSIISVIWEEGEFTNGPVISYILQVNEVPVGYAAVRDIPATKKVNSYLMKNLRPSTTYSITISAKNSVGLGPTAVSVVKTKPFVGTANEKIDLMVATNHSVYSITSSVQEEPVLMYNTTHSIKGIAVHIFRELLFISDSSGSIIVTSSKGLLTPRELPITSSSKPSALTIDWLSDHLYILSEIVHPSGSIVYQVARCRLNGSNLIVVISGFIMKPYHIEVDPYNGFLFWVVRGVGLYRLDLMDISNVINRNVSPELIWDDPNLGAFLVNYDFFRILIQTQNDIMSVSLDGQDKEKFCVKQHRESKLQNIIGLTMAGGSLFSINKEYIYQEECDDSQNKSYIKNITNKLPMESYKTILANTAHSQPFPLPVNPPTNFQAIFGYEIAKVTWEKPYCLAGQGEGAWSAWSYRLIVEDKNGTIIFDYSDIKGNQYTVSSLKAGTEYILKVGAYTFSGEGPWSPEFRGKTLHRNTSLLWSSTDGLLKSDITGYRVTKIDPINYAETDLEFMISDIDWYEDQVFVSTNKRQVFWYNLTSHSYGRIQDINGADCISVDWLAGKLYWGNKKSKMIFRADFSGNKQETLPIVVATESLFLNSYSAFIYWSTKNTVEGACLDGTRRKIFYASKNAFRSQSLALDIYGSELYWLEKTSSHPRQSALMIINVKNDTRQQHVDKFSLINQDAGGGLCYIDQHLVWVRNDDKNAMISGLNGTTTALVHSDSLSQLITCTAVDPFVRTLQRNNTEKINVIPQSVAKSSVRVEGSFNLFNITWDPVTNVNYGKTYYRLRIKVEDKDQSVDTSNTFITIKYTKAYVSLKIVLQSYTYWSSSNPVRITLHSPSSTPSAPTNPRVYVMHKKKSMFQQKEVSVLFRWSPPTEPNGIIQRYELSCWVTYNFTNSSGTSCSSTQISTKSLEFTLQNLPTNKIHNFQVRACNNIGCGNWSHMVRTNFDEFPVPKLLVVTNEGLTKMDYDRKSISISMPETKNVRDIFYEASQSVIFWIEKNNIFQSHLNLHLTNTKKLIDLKNEGLYLSYDWIGRKIFWVETNRGKWSINMLDMNRNEEDYRVELLYERQTVIRDIIAAPINSILIWIDSESEESVSGTPMRCYMDGSHVIEFFKKENAFSKNDVSSFPSTVVEENEGPCNCTSTKVGPSVSLYYESTGQYKLLWFDVASYFIMSSDLEGCNCKRIVDVKNVSKNAQPKSITADMRMVYWLDSDENIIFSAPIENHDIPIEKGSASSGTRIKAILSFDSQLQYFPDTRCLWPHLKQGKVQVTKYFSDSMTVRLPAIKKESICKNISLATVEYTIFYGVINDNGTSSCVSNWRTCMQIITFDRVKKINKLKPYTRYVFIVGIGNYYSQHEGKDPVTGDPAIYRTAPGKPSPPRNVTAMSLSPNAILVRWSPPESFNAESVGYFVQWFVRHTNSTSDINESYPWKRVNTSVFIEDLQPSQNYTIWVNAFPIVNGKSMPSIGCGRSENITVQTYPQPANLTLINVTSSALNISLPKELSEFRFDVEIYNDVTKKWDTIRRNNSQYIIIDKLPPLTSHKVRLKVRYPISQTPYLWLADGFTFETSGDKPGPPGIPIFTRVNEEICQVKWQPSSNYGYSVLMYQLEGRHMDVIEKEDTGVDAYTNWTTLYNGTDNLWTTSSLKYNAVHKFRVRASNEYGFGQYSSISDEYELKTEKYTKIALWWIVPTLGMSIVIGFILLIYVYQCRSTKKKHKFEKSETLASPIRHRDVELVNLQEIPATTNIKNNLLYIPQIEENQIAAEFSQIPRIRREQISLTKFLGCGAFGEVYEGQVKNLLYVNIETKVAVKALRKNATEQEKEEFLKEALLMSNFKHKHILQLLGICIDNNPHFIIMELMEGGDLLSYLRSNRSTLTTRSGLSYGDLLDICCNVASGCCYLEELHFVHRDLACRNCLVSSKDPARRIVKIGDFGLARDIYKNDYYRKKGEGLLPVRWMAPESLVDGVFTRHSDVWSFGVLLWEIMSLGQQPYQARSNVEVLQYVRSGGRLCCPATCSLRLYKLMEKCWNFKPKERPTFAYCLSVLEDLKNNYESHSSDINYTDCLAISNSSDTSVS</sequence>
<evidence type="ECO:0000256" key="10">
    <source>
        <dbReference type="ARBA" id="ARBA00023136"/>
    </source>
</evidence>
<dbReference type="InterPro" id="IPR000033">
    <property type="entry name" value="LDLR_classB_rpt"/>
</dbReference>
<evidence type="ECO:0000256" key="5">
    <source>
        <dbReference type="ARBA" id="ARBA00022737"/>
    </source>
</evidence>
<proteinExistence type="inferred from homology"/>
<evidence type="ECO:0000256" key="6">
    <source>
        <dbReference type="ARBA" id="ARBA00022741"/>
    </source>
</evidence>
<dbReference type="PANTHER" id="PTHR24416:SF527">
    <property type="entry name" value="PROTO-ONCOGENE TYROSINE-PROTEIN KINASE ROS"/>
    <property type="match status" value="1"/>
</dbReference>
<dbReference type="PRINTS" id="PR00109">
    <property type="entry name" value="TYRKINASE"/>
</dbReference>
<dbReference type="Gene3D" id="2.60.40.10">
    <property type="entry name" value="Immunoglobulins"/>
    <property type="match status" value="6"/>
</dbReference>
<feature type="domain" description="Fibronectin type-III" evidence="19">
    <location>
        <begin position="84"/>
        <end position="178"/>
    </location>
</feature>
<comment type="catalytic activity">
    <reaction evidence="14 16">
        <text>L-tyrosyl-[protein] + ATP = O-phospho-L-tyrosyl-[protein] + ADP + H(+)</text>
        <dbReference type="Rhea" id="RHEA:10596"/>
        <dbReference type="Rhea" id="RHEA-COMP:10136"/>
        <dbReference type="Rhea" id="RHEA-COMP:20101"/>
        <dbReference type="ChEBI" id="CHEBI:15378"/>
        <dbReference type="ChEBI" id="CHEBI:30616"/>
        <dbReference type="ChEBI" id="CHEBI:46858"/>
        <dbReference type="ChEBI" id="CHEBI:61978"/>
        <dbReference type="ChEBI" id="CHEBI:456216"/>
        <dbReference type="EC" id="2.7.10.1"/>
    </reaction>
</comment>
<evidence type="ECO:0000259" key="19">
    <source>
        <dbReference type="PROSITE" id="PS50853"/>
    </source>
</evidence>
<dbReference type="GO" id="GO:0005886">
    <property type="term" value="C:plasma membrane"/>
    <property type="evidence" value="ECO:0007669"/>
    <property type="project" value="TreeGrafter"/>
</dbReference>
<dbReference type="GO" id="GO:0007169">
    <property type="term" value="P:cell surface receptor protein tyrosine kinase signaling pathway"/>
    <property type="evidence" value="ECO:0007669"/>
    <property type="project" value="InterPro"/>
</dbReference>
<accession>A0AAN9TE56</accession>